<dbReference type="GO" id="GO:0008757">
    <property type="term" value="F:S-adenosylmethionine-dependent methyltransferase activity"/>
    <property type="evidence" value="ECO:0007669"/>
    <property type="project" value="InterPro"/>
</dbReference>
<evidence type="ECO:0000256" key="2">
    <source>
        <dbReference type="ARBA" id="ARBA00022603"/>
    </source>
</evidence>
<dbReference type="PANTHER" id="PTHR12176:SF79">
    <property type="entry name" value="METHYLTRANSFERASE TYPE 11 DOMAIN-CONTAINING PROTEIN"/>
    <property type="match status" value="1"/>
</dbReference>
<dbReference type="InterPro" id="IPR013216">
    <property type="entry name" value="Methyltransf_11"/>
</dbReference>
<comment type="caution">
    <text evidence="5">The sequence shown here is derived from an EMBL/GenBank/DDBJ whole genome shotgun (WGS) entry which is preliminary data.</text>
</comment>
<protein>
    <submittedName>
        <fullName evidence="5">EEF1AKNMT protein</fullName>
    </submittedName>
</protein>
<dbReference type="Pfam" id="PF08241">
    <property type="entry name" value="Methyltransf_11"/>
    <property type="match status" value="1"/>
</dbReference>
<evidence type="ECO:0000256" key="1">
    <source>
        <dbReference type="ARBA" id="ARBA00008361"/>
    </source>
</evidence>
<comment type="similarity">
    <text evidence="1">Belongs to the methyltransferase superfamily.</text>
</comment>
<dbReference type="GO" id="GO:0032259">
    <property type="term" value="P:methylation"/>
    <property type="evidence" value="ECO:0007669"/>
    <property type="project" value="UniProtKB-KW"/>
</dbReference>
<reference evidence="5" key="1">
    <citation type="submission" date="2021-02" db="EMBL/GenBank/DDBJ databases">
        <authorList>
            <person name="Dougan E. K."/>
            <person name="Rhodes N."/>
            <person name="Thang M."/>
            <person name="Chan C."/>
        </authorList>
    </citation>
    <scope>NUCLEOTIDE SEQUENCE</scope>
</reference>
<dbReference type="CDD" id="cd02440">
    <property type="entry name" value="AdoMet_MTases"/>
    <property type="match status" value="1"/>
</dbReference>
<dbReference type="Proteomes" id="UP000604046">
    <property type="component" value="Unassembled WGS sequence"/>
</dbReference>
<proteinExistence type="inferred from homology"/>
<evidence type="ECO:0000313" key="6">
    <source>
        <dbReference type="Proteomes" id="UP000604046"/>
    </source>
</evidence>
<feature type="domain" description="Methyltransferase type 11" evidence="4">
    <location>
        <begin position="58"/>
        <end position="161"/>
    </location>
</feature>
<sequence length="240" mass="26342">MEAPPAPPYADAKLGSVYWDARHARAGAAFFDWYVTFARLLHVFNVLLPSPEASPEILEVGFGTSEIPLRLFENGWELVTAIDTSAEAVRLAKGRGQHQRKAALQFLQMDARALEFPDECFDVVLDKATLDTILCAGDGGGQAQAYLSEAYRVLKPRGLFLLVSHSGPSLRLHHLAQGHLLDRVVIILLLADAALELTDELEQAIEEHAASFVELYFACAKPKKNKVGNSMSMEAANLRT</sequence>
<accession>A0A812PRW7</accession>
<dbReference type="PANTHER" id="PTHR12176">
    <property type="entry name" value="SAM-DEPENDENT METHYLTRANSFERASE SUPERFAMILY PROTEIN"/>
    <property type="match status" value="1"/>
</dbReference>
<dbReference type="SUPFAM" id="SSF53335">
    <property type="entry name" value="S-adenosyl-L-methionine-dependent methyltransferases"/>
    <property type="match status" value="1"/>
</dbReference>
<dbReference type="Gene3D" id="3.40.50.150">
    <property type="entry name" value="Vaccinia Virus protein VP39"/>
    <property type="match status" value="1"/>
</dbReference>
<dbReference type="InterPro" id="IPR029063">
    <property type="entry name" value="SAM-dependent_MTases_sf"/>
</dbReference>
<dbReference type="EMBL" id="CAJNDS010002163">
    <property type="protein sequence ID" value="CAE7356991.1"/>
    <property type="molecule type" value="Genomic_DNA"/>
</dbReference>
<keyword evidence="2" id="KW-0489">Methyltransferase</keyword>
<gene>
    <name evidence="5" type="primary">EEF1AKNMT</name>
    <name evidence="5" type="ORF">SNAT2548_LOCUS19027</name>
</gene>
<keyword evidence="3" id="KW-0808">Transferase</keyword>
<dbReference type="InterPro" id="IPR051419">
    <property type="entry name" value="Lys/N-term_MeTrsfase_sf"/>
</dbReference>
<evidence type="ECO:0000259" key="4">
    <source>
        <dbReference type="Pfam" id="PF08241"/>
    </source>
</evidence>
<dbReference type="OrthoDB" id="411785at2759"/>
<keyword evidence="6" id="KW-1185">Reference proteome</keyword>
<evidence type="ECO:0000256" key="3">
    <source>
        <dbReference type="ARBA" id="ARBA00022679"/>
    </source>
</evidence>
<organism evidence="5 6">
    <name type="scientific">Symbiodinium natans</name>
    <dbReference type="NCBI Taxonomy" id="878477"/>
    <lineage>
        <taxon>Eukaryota</taxon>
        <taxon>Sar</taxon>
        <taxon>Alveolata</taxon>
        <taxon>Dinophyceae</taxon>
        <taxon>Suessiales</taxon>
        <taxon>Symbiodiniaceae</taxon>
        <taxon>Symbiodinium</taxon>
    </lineage>
</organism>
<dbReference type="AlphaFoldDB" id="A0A812PRW7"/>
<evidence type="ECO:0000313" key="5">
    <source>
        <dbReference type="EMBL" id="CAE7356991.1"/>
    </source>
</evidence>
<name>A0A812PRW7_9DINO</name>